<evidence type="ECO:0000313" key="2">
    <source>
        <dbReference type="Proteomes" id="UP001186974"/>
    </source>
</evidence>
<sequence length="338" mass="37256">MAVDPFCPIDTESFVLPSKSFYGFEIPVEHWQLRHYISSPEPGVLYFANEHNLYCLNTITKTRSLIASLPFKVRCTSAGYGWICAGGGEHGQFAIVRLDDGSAPAAEVDDLLPVEFSSRTTRRSSNPARLPKVKIDNIGKDIINSISIHQLEALDEETDNEVVAVFTSNDKTVRIYSLTYDKEAAVLELPFAINHSTISPNGKTLIAVGDVHQAYFYERRDPVLPASKLRSTGSVSLQSSWEMINIFKLHVPPRSNTFGYFSTAWSPNGRMCAVASECGYITVFNSDLIKTADSAEEAIIDIVGSSRADSVPGAGSVRSMCFSPQPWDLLIWAEDHGH</sequence>
<accession>A0ACC3CXL9</accession>
<comment type="caution">
    <text evidence="1">The sequence shown here is derived from an EMBL/GenBank/DDBJ whole genome shotgun (WGS) entry which is preliminary data.</text>
</comment>
<dbReference type="EMBL" id="JAWDJW010010043">
    <property type="protein sequence ID" value="KAK3051508.1"/>
    <property type="molecule type" value="Genomic_DNA"/>
</dbReference>
<proteinExistence type="predicted"/>
<dbReference type="Proteomes" id="UP001186974">
    <property type="component" value="Unassembled WGS sequence"/>
</dbReference>
<keyword evidence="2" id="KW-1185">Reference proteome</keyword>
<gene>
    <name evidence="1" type="ORF">LTS18_012409</name>
</gene>
<name>A0ACC3CXL9_9PEZI</name>
<reference evidence="1" key="1">
    <citation type="submission" date="2024-09" db="EMBL/GenBank/DDBJ databases">
        <title>Black Yeasts Isolated from many extreme environments.</title>
        <authorList>
            <person name="Coleine C."/>
            <person name="Stajich J.E."/>
            <person name="Selbmann L."/>
        </authorList>
    </citation>
    <scope>NUCLEOTIDE SEQUENCE</scope>
    <source>
        <strain evidence="1">CCFEE 5737</strain>
    </source>
</reference>
<feature type="non-terminal residue" evidence="1">
    <location>
        <position position="338"/>
    </location>
</feature>
<organism evidence="1 2">
    <name type="scientific">Coniosporium uncinatum</name>
    <dbReference type="NCBI Taxonomy" id="93489"/>
    <lineage>
        <taxon>Eukaryota</taxon>
        <taxon>Fungi</taxon>
        <taxon>Dikarya</taxon>
        <taxon>Ascomycota</taxon>
        <taxon>Pezizomycotina</taxon>
        <taxon>Dothideomycetes</taxon>
        <taxon>Dothideomycetes incertae sedis</taxon>
        <taxon>Coniosporium</taxon>
    </lineage>
</organism>
<evidence type="ECO:0000313" key="1">
    <source>
        <dbReference type="EMBL" id="KAK3051508.1"/>
    </source>
</evidence>
<protein>
    <submittedName>
        <fullName evidence="1">Uncharacterized protein</fullName>
    </submittedName>
</protein>